<keyword evidence="1" id="KW-0812">Transmembrane</keyword>
<keyword evidence="3" id="KW-1185">Reference proteome</keyword>
<accession>A0A2H5NV87</accession>
<protein>
    <recommendedName>
        <fullName evidence="4">NADH-ubiquinone reductase complex 1 MLRQ subunit</fullName>
    </recommendedName>
</protein>
<comment type="caution">
    <text evidence="2">The sequence shown here is derived from an EMBL/GenBank/DDBJ whole genome shotgun (WGS) entry which is preliminary data.</text>
</comment>
<evidence type="ECO:0000313" key="3">
    <source>
        <dbReference type="Proteomes" id="UP000236630"/>
    </source>
</evidence>
<dbReference type="STRING" id="55188.A0A2H5NV87"/>
<dbReference type="Pfam" id="PF06522">
    <property type="entry name" value="B12D"/>
    <property type="match status" value="1"/>
</dbReference>
<dbReference type="AlphaFoldDB" id="A0A2H5NV87"/>
<evidence type="ECO:0000256" key="1">
    <source>
        <dbReference type="SAM" id="Phobius"/>
    </source>
</evidence>
<organism evidence="2 3">
    <name type="scientific">Citrus unshiu</name>
    <name type="common">Satsuma mandarin</name>
    <name type="synonym">Citrus nobilis var. unshiu</name>
    <dbReference type="NCBI Taxonomy" id="55188"/>
    <lineage>
        <taxon>Eukaryota</taxon>
        <taxon>Viridiplantae</taxon>
        <taxon>Streptophyta</taxon>
        <taxon>Embryophyta</taxon>
        <taxon>Tracheophyta</taxon>
        <taxon>Spermatophyta</taxon>
        <taxon>Magnoliopsida</taxon>
        <taxon>eudicotyledons</taxon>
        <taxon>Gunneridae</taxon>
        <taxon>Pentapetalae</taxon>
        <taxon>rosids</taxon>
        <taxon>malvids</taxon>
        <taxon>Sapindales</taxon>
        <taxon>Rutaceae</taxon>
        <taxon>Aurantioideae</taxon>
        <taxon>Citrus</taxon>
    </lineage>
</organism>
<keyword evidence="1" id="KW-1133">Transmembrane helix</keyword>
<reference evidence="2 3" key="1">
    <citation type="journal article" date="2017" name="Front. Genet.">
        <title>Draft sequencing of the heterozygous diploid genome of Satsuma (Citrus unshiu Marc.) using a hybrid assembly approach.</title>
        <authorList>
            <person name="Shimizu T."/>
            <person name="Tanizawa Y."/>
            <person name="Mochizuki T."/>
            <person name="Nagasaki H."/>
            <person name="Yoshioka T."/>
            <person name="Toyoda A."/>
            <person name="Fujiyama A."/>
            <person name="Kaminuma E."/>
            <person name="Nakamura Y."/>
        </authorList>
    </citation>
    <scope>NUCLEOTIDE SEQUENCE [LARGE SCALE GENOMIC DNA]</scope>
    <source>
        <strain evidence="3">cv. Miyagawa wase</strain>
    </source>
</reference>
<gene>
    <name evidence="2" type="ORF">CUMW_079110</name>
</gene>
<feature type="transmembrane region" description="Helical" evidence="1">
    <location>
        <begin position="13"/>
        <end position="32"/>
    </location>
</feature>
<name>A0A2H5NV87_CITUN</name>
<dbReference type="Proteomes" id="UP000236630">
    <property type="component" value="Unassembled WGS sequence"/>
</dbReference>
<keyword evidence="1" id="KW-0472">Membrane</keyword>
<dbReference type="PANTHER" id="PTHR33417">
    <property type="entry name" value="G-BOX BINDING PROTEIN"/>
    <property type="match status" value="1"/>
</dbReference>
<evidence type="ECO:0000313" key="2">
    <source>
        <dbReference type="EMBL" id="GAY44029.1"/>
    </source>
</evidence>
<dbReference type="EMBL" id="BDQV01000022">
    <property type="protein sequence ID" value="GAY44029.1"/>
    <property type="molecule type" value="Genomic_DNA"/>
</dbReference>
<proteinExistence type="predicted"/>
<sequence>MGGSSFKWVRPEVYPLFGALGAAVGICAVQLVRNAWTNPEVRLTKANRTAGVLENFDEGYRYKENALRRFVRDKPPQIMPSVNEFFSRDN</sequence>
<dbReference type="InterPro" id="IPR010530">
    <property type="entry name" value="B12D"/>
</dbReference>
<evidence type="ECO:0008006" key="4">
    <source>
        <dbReference type="Google" id="ProtNLM"/>
    </source>
</evidence>